<keyword evidence="2" id="KW-1185">Reference proteome</keyword>
<evidence type="ECO:0000313" key="1">
    <source>
        <dbReference type="EMBL" id="REH38034.1"/>
    </source>
</evidence>
<dbReference type="Proteomes" id="UP000256269">
    <property type="component" value="Unassembled WGS sequence"/>
</dbReference>
<name>A0A3E0H5F6_9PSEU</name>
<dbReference type="AlphaFoldDB" id="A0A3E0H5F6"/>
<reference evidence="1 2" key="1">
    <citation type="submission" date="2018-08" db="EMBL/GenBank/DDBJ databases">
        <title>Genomic Encyclopedia of Archaeal and Bacterial Type Strains, Phase II (KMG-II): from individual species to whole genera.</title>
        <authorList>
            <person name="Goeker M."/>
        </authorList>
    </citation>
    <scope>NUCLEOTIDE SEQUENCE [LARGE SCALE GENOMIC DNA]</scope>
    <source>
        <strain evidence="1 2">DSM 45791</strain>
    </source>
</reference>
<protein>
    <submittedName>
        <fullName evidence="1">Uncharacterized protein</fullName>
    </submittedName>
</protein>
<gene>
    <name evidence="1" type="ORF">BCF44_11459</name>
</gene>
<dbReference type="OrthoDB" id="4541270at2"/>
<dbReference type="RefSeq" id="WP_116178908.1">
    <property type="nucleotide sequence ID" value="NZ_CP144375.1"/>
</dbReference>
<evidence type="ECO:0000313" key="2">
    <source>
        <dbReference type="Proteomes" id="UP000256269"/>
    </source>
</evidence>
<comment type="caution">
    <text evidence="1">The sequence shown here is derived from an EMBL/GenBank/DDBJ whole genome shotgun (WGS) entry which is preliminary data.</text>
</comment>
<accession>A0A3E0H5F6</accession>
<organism evidence="1 2">
    <name type="scientific">Kutzneria buriramensis</name>
    <dbReference type="NCBI Taxonomy" id="1045776"/>
    <lineage>
        <taxon>Bacteria</taxon>
        <taxon>Bacillati</taxon>
        <taxon>Actinomycetota</taxon>
        <taxon>Actinomycetes</taxon>
        <taxon>Pseudonocardiales</taxon>
        <taxon>Pseudonocardiaceae</taxon>
        <taxon>Kutzneria</taxon>
    </lineage>
</organism>
<dbReference type="EMBL" id="QUNO01000014">
    <property type="protein sequence ID" value="REH38034.1"/>
    <property type="molecule type" value="Genomic_DNA"/>
</dbReference>
<sequence>MLNVAVPADRPPEQMAARAQAYQQLYDWPVCVSPDTGELVLAVSAGVDAIAVRGELGLQTQRLLCARLLAGPVLLLPRDDPEQLPDWVFLTGPAQNLSRQTVADIGRAEVRLWPHDEFVPLPPSRLPGGEVRWSTSPILGRPLPPWISVIGAMRWCAANGGAP</sequence>
<proteinExistence type="predicted"/>